<sequence length="215" mass="22520">MSTASYSYFCRAAFRSGGSSSVGGGAFKGRINTVATTAIIRRHSPTTIPTIATTNRYFSSDTAAAAAAVTKKSSETNVDLSSPKLQGLYDRVVKLPEEDVNVLGAVVLQVLGRTIFPGQFGTAGGGGGGGDGDAAVVEAEVVEEKTIFDLKLLGFDAKSKIKVIKEVRAIAGLGLKEAKTLVESAPKIIQKDIKKEKADELKEKLEALGAEIEIV</sequence>
<dbReference type="InterPro" id="IPR000206">
    <property type="entry name" value="Ribosomal_bL12"/>
</dbReference>
<organism evidence="5 6">
    <name type="scientific">Fragilariopsis cylindrus CCMP1102</name>
    <dbReference type="NCBI Taxonomy" id="635003"/>
    <lineage>
        <taxon>Eukaryota</taxon>
        <taxon>Sar</taxon>
        <taxon>Stramenopiles</taxon>
        <taxon>Ochrophyta</taxon>
        <taxon>Bacillariophyta</taxon>
        <taxon>Bacillariophyceae</taxon>
        <taxon>Bacillariophycidae</taxon>
        <taxon>Bacillariales</taxon>
        <taxon>Bacillariaceae</taxon>
        <taxon>Fragilariopsis</taxon>
    </lineage>
</organism>
<evidence type="ECO:0000313" key="5">
    <source>
        <dbReference type="EMBL" id="OEU19663.1"/>
    </source>
</evidence>
<dbReference type="SUPFAM" id="SSF54736">
    <property type="entry name" value="ClpS-like"/>
    <property type="match status" value="1"/>
</dbReference>
<comment type="similarity">
    <text evidence="1">Belongs to the bacterial ribosomal protein bL12 family.</text>
</comment>
<dbReference type="PANTHER" id="PTHR45987">
    <property type="entry name" value="39S RIBOSOMAL PROTEIN L12"/>
    <property type="match status" value="1"/>
</dbReference>
<dbReference type="InParanoid" id="A0A1E7FPC9"/>
<dbReference type="Pfam" id="PF00542">
    <property type="entry name" value="Ribosomal_L12"/>
    <property type="match status" value="1"/>
</dbReference>
<dbReference type="GO" id="GO:0006412">
    <property type="term" value="P:translation"/>
    <property type="evidence" value="ECO:0007669"/>
    <property type="project" value="InterPro"/>
</dbReference>
<dbReference type="GO" id="GO:0003729">
    <property type="term" value="F:mRNA binding"/>
    <property type="evidence" value="ECO:0007669"/>
    <property type="project" value="TreeGrafter"/>
</dbReference>
<evidence type="ECO:0000256" key="2">
    <source>
        <dbReference type="ARBA" id="ARBA00022980"/>
    </source>
</evidence>
<evidence type="ECO:0000256" key="3">
    <source>
        <dbReference type="ARBA" id="ARBA00023274"/>
    </source>
</evidence>
<evidence type="ECO:0000313" key="6">
    <source>
        <dbReference type="Proteomes" id="UP000095751"/>
    </source>
</evidence>
<keyword evidence="6" id="KW-1185">Reference proteome</keyword>
<dbReference type="FunFam" id="3.30.1390.10:FF:000001">
    <property type="entry name" value="50S ribosomal protein L7/L12"/>
    <property type="match status" value="1"/>
</dbReference>
<dbReference type="Gene3D" id="3.30.1390.10">
    <property type="match status" value="1"/>
</dbReference>
<dbReference type="OrthoDB" id="250175at2759"/>
<keyword evidence="2" id="KW-0689">Ribosomal protein</keyword>
<dbReference type="NCBIfam" id="TIGR00855">
    <property type="entry name" value="L12"/>
    <property type="match status" value="1"/>
</dbReference>
<dbReference type="GO" id="GO:0005840">
    <property type="term" value="C:ribosome"/>
    <property type="evidence" value="ECO:0007669"/>
    <property type="project" value="UniProtKB-KW"/>
</dbReference>
<dbReference type="InterPro" id="IPR013823">
    <property type="entry name" value="Ribosomal_bL12_C"/>
</dbReference>
<dbReference type="GO" id="GO:0003735">
    <property type="term" value="F:structural constituent of ribosome"/>
    <property type="evidence" value="ECO:0007669"/>
    <property type="project" value="InterPro"/>
</dbReference>
<dbReference type="InterPro" id="IPR014719">
    <property type="entry name" value="Ribosomal_bL12_C/ClpS-like"/>
</dbReference>
<dbReference type="PANTHER" id="PTHR45987:SF4">
    <property type="entry name" value="LARGE RIBOSOMAL SUBUNIT PROTEIN BL12M"/>
    <property type="match status" value="1"/>
</dbReference>
<dbReference type="KEGG" id="fcy:FRACYDRAFT_268061"/>
<gene>
    <name evidence="5" type="ORF">FRACYDRAFT_268061</name>
</gene>
<reference evidence="5 6" key="1">
    <citation type="submission" date="2016-09" db="EMBL/GenBank/DDBJ databases">
        <title>Extensive genetic diversity and differential bi-allelic expression allows diatom success in the polar Southern Ocean.</title>
        <authorList>
            <consortium name="DOE Joint Genome Institute"/>
            <person name="Mock T."/>
            <person name="Otillar R.P."/>
            <person name="Strauss J."/>
            <person name="Dupont C."/>
            <person name="Frickenhaus S."/>
            <person name="Maumus F."/>
            <person name="Mcmullan M."/>
            <person name="Sanges R."/>
            <person name="Schmutz J."/>
            <person name="Toseland A."/>
            <person name="Valas R."/>
            <person name="Veluchamy A."/>
            <person name="Ward B.J."/>
            <person name="Allen A."/>
            <person name="Barry K."/>
            <person name="Falciatore A."/>
            <person name="Ferrante M."/>
            <person name="Fortunato A.E."/>
            <person name="Gloeckner G."/>
            <person name="Gruber A."/>
            <person name="Hipkin R."/>
            <person name="Janech M."/>
            <person name="Kroth P."/>
            <person name="Leese F."/>
            <person name="Lindquist E."/>
            <person name="Lyon B.R."/>
            <person name="Martin J."/>
            <person name="Mayer C."/>
            <person name="Parker M."/>
            <person name="Quesneville H."/>
            <person name="Raymond J."/>
            <person name="Uhlig C."/>
            <person name="Valentin K.U."/>
            <person name="Worden A.Z."/>
            <person name="Armbrust E.V."/>
            <person name="Bowler C."/>
            <person name="Green B."/>
            <person name="Moulton V."/>
            <person name="Van Oosterhout C."/>
            <person name="Grigoriev I."/>
        </authorList>
    </citation>
    <scope>NUCLEOTIDE SEQUENCE [LARGE SCALE GENOMIC DNA]</scope>
    <source>
        <strain evidence="5 6">CCMP1102</strain>
    </source>
</reference>
<dbReference type="Proteomes" id="UP000095751">
    <property type="component" value="Unassembled WGS sequence"/>
</dbReference>
<dbReference type="GO" id="GO:1990904">
    <property type="term" value="C:ribonucleoprotein complex"/>
    <property type="evidence" value="ECO:0007669"/>
    <property type="project" value="UniProtKB-KW"/>
</dbReference>
<keyword evidence="3" id="KW-0687">Ribonucleoprotein</keyword>
<protein>
    <submittedName>
        <fullName evidence="5">ClpS-like protein</fullName>
    </submittedName>
</protein>
<dbReference type="CDD" id="cd00387">
    <property type="entry name" value="Ribosomal_L7_L12"/>
    <property type="match status" value="1"/>
</dbReference>
<feature type="domain" description="Large ribosomal subunit protein bL12 C-terminal" evidence="4">
    <location>
        <begin position="148"/>
        <end position="214"/>
    </location>
</feature>
<accession>A0A1E7FPC9</accession>
<evidence type="ECO:0000259" key="4">
    <source>
        <dbReference type="Pfam" id="PF00542"/>
    </source>
</evidence>
<name>A0A1E7FPC9_9STRA</name>
<dbReference type="EMBL" id="KV784355">
    <property type="protein sequence ID" value="OEU19663.1"/>
    <property type="molecule type" value="Genomic_DNA"/>
</dbReference>
<proteinExistence type="inferred from homology"/>
<dbReference type="AlphaFoldDB" id="A0A1E7FPC9"/>
<evidence type="ECO:0000256" key="1">
    <source>
        <dbReference type="ARBA" id="ARBA00007197"/>
    </source>
</evidence>